<dbReference type="Proteomes" id="UP000688137">
    <property type="component" value="Unassembled WGS sequence"/>
</dbReference>
<evidence type="ECO:0008006" key="4">
    <source>
        <dbReference type="Google" id="ProtNLM"/>
    </source>
</evidence>
<organism evidence="2 3">
    <name type="scientific">Paramecium primaurelia</name>
    <dbReference type="NCBI Taxonomy" id="5886"/>
    <lineage>
        <taxon>Eukaryota</taxon>
        <taxon>Sar</taxon>
        <taxon>Alveolata</taxon>
        <taxon>Ciliophora</taxon>
        <taxon>Intramacronucleata</taxon>
        <taxon>Oligohymenophorea</taxon>
        <taxon>Peniculida</taxon>
        <taxon>Parameciidae</taxon>
        <taxon>Paramecium</taxon>
    </lineage>
</organism>
<dbReference type="PANTHER" id="PTHR11319">
    <property type="entry name" value="G PROTEIN-COUPLED RECEPTOR-RELATED"/>
    <property type="match status" value="1"/>
</dbReference>
<keyword evidence="1" id="KW-0472">Membrane</keyword>
<dbReference type="AlphaFoldDB" id="A0A8S1MCM4"/>
<proteinExistence type="predicted"/>
<protein>
    <recommendedName>
        <fullName evidence="4">Transmembrane protein</fullName>
    </recommendedName>
</protein>
<dbReference type="EMBL" id="CAJJDM010000055">
    <property type="protein sequence ID" value="CAD8075941.1"/>
    <property type="molecule type" value="Genomic_DNA"/>
</dbReference>
<reference evidence="2" key="1">
    <citation type="submission" date="2021-01" db="EMBL/GenBank/DDBJ databases">
        <authorList>
            <consortium name="Genoscope - CEA"/>
            <person name="William W."/>
        </authorList>
    </citation>
    <scope>NUCLEOTIDE SEQUENCE</scope>
</reference>
<sequence length="257" mass="30791">MNEQQINFLNSACNVQQQIFYIKSQKIIESITISTIGFNQQIKSFNLCSLQFKIDPYKQVDKIQEIIIYFKTEYQKEILAYKMRVNSFLCQFGEFYIFSGCQKCQSEQGFYSVTYNTTKCSLFDKNRFEAITSNKIQLKPWVLENKYNVRGDGYFFKNQQQLDCQQCEQLSKRLIAFFQVSIWAIFSTLLTIRSVERTNQLYVQLKLNQNQKFVEILFKLQQGIIKYVYKIMKVFYSNYFLIIYEFLSLIFAFNFNF</sequence>
<feature type="transmembrane region" description="Helical" evidence="1">
    <location>
        <begin position="174"/>
        <end position="192"/>
    </location>
</feature>
<gene>
    <name evidence="2" type="ORF">PPRIM_AZ9-3.1.T0550153</name>
</gene>
<evidence type="ECO:0000256" key="1">
    <source>
        <dbReference type="SAM" id="Phobius"/>
    </source>
</evidence>
<comment type="caution">
    <text evidence="2">The sequence shown here is derived from an EMBL/GenBank/DDBJ whole genome shotgun (WGS) entry which is preliminary data.</text>
</comment>
<feature type="transmembrane region" description="Helical" evidence="1">
    <location>
        <begin position="234"/>
        <end position="255"/>
    </location>
</feature>
<dbReference type="PANTHER" id="PTHR11319:SF35">
    <property type="entry name" value="OUTER MEMBRANE PROTEIN PMPC-RELATED"/>
    <property type="match status" value="1"/>
</dbReference>
<accession>A0A8S1MCM4</accession>
<keyword evidence="1" id="KW-1133">Transmembrane helix</keyword>
<keyword evidence="3" id="KW-1185">Reference proteome</keyword>
<evidence type="ECO:0000313" key="3">
    <source>
        <dbReference type="Proteomes" id="UP000688137"/>
    </source>
</evidence>
<name>A0A8S1MCM4_PARPR</name>
<keyword evidence="1" id="KW-0812">Transmembrane</keyword>
<evidence type="ECO:0000313" key="2">
    <source>
        <dbReference type="EMBL" id="CAD8075941.1"/>
    </source>
</evidence>